<comment type="caution">
    <text evidence="3">The sequence shown here is derived from an EMBL/GenBank/DDBJ whole genome shotgun (WGS) entry which is preliminary data.</text>
</comment>
<proteinExistence type="predicted"/>
<keyword evidence="2" id="KW-0472">Membrane</keyword>
<feature type="transmembrane region" description="Helical" evidence="2">
    <location>
        <begin position="77"/>
        <end position="105"/>
    </location>
</feature>
<keyword evidence="2" id="KW-1133">Transmembrane helix</keyword>
<organism evidence="3 4">
    <name type="scientific">Kitasatospora terrestris</name>
    <dbReference type="NCBI Taxonomy" id="258051"/>
    <lineage>
        <taxon>Bacteria</taxon>
        <taxon>Bacillati</taxon>
        <taxon>Actinomycetota</taxon>
        <taxon>Actinomycetes</taxon>
        <taxon>Kitasatosporales</taxon>
        <taxon>Streptomycetaceae</taxon>
        <taxon>Kitasatospora</taxon>
    </lineage>
</organism>
<feature type="compositionally biased region" description="Basic and acidic residues" evidence="1">
    <location>
        <begin position="139"/>
        <end position="148"/>
    </location>
</feature>
<name>A0ABP9EPN1_9ACTN</name>
<keyword evidence="2" id="KW-0812">Transmembrane</keyword>
<gene>
    <name evidence="3" type="ORF">GCM10023235_73850</name>
</gene>
<dbReference type="EMBL" id="BAABIS010000001">
    <property type="protein sequence ID" value="GAA4882587.1"/>
    <property type="molecule type" value="Genomic_DNA"/>
</dbReference>
<protein>
    <submittedName>
        <fullName evidence="3">Uncharacterized protein</fullName>
    </submittedName>
</protein>
<dbReference type="Proteomes" id="UP001501752">
    <property type="component" value="Unassembled WGS sequence"/>
</dbReference>
<evidence type="ECO:0000313" key="4">
    <source>
        <dbReference type="Proteomes" id="UP001501752"/>
    </source>
</evidence>
<evidence type="ECO:0000256" key="2">
    <source>
        <dbReference type="SAM" id="Phobius"/>
    </source>
</evidence>
<accession>A0ABP9EPN1</accession>
<evidence type="ECO:0000256" key="1">
    <source>
        <dbReference type="SAM" id="MobiDB-lite"/>
    </source>
</evidence>
<feature type="compositionally biased region" description="Low complexity" evidence="1">
    <location>
        <begin position="171"/>
        <end position="201"/>
    </location>
</feature>
<feature type="compositionally biased region" description="Pro residues" evidence="1">
    <location>
        <begin position="150"/>
        <end position="165"/>
    </location>
</feature>
<feature type="region of interest" description="Disordered" evidence="1">
    <location>
        <begin position="139"/>
        <end position="201"/>
    </location>
</feature>
<reference evidence="4" key="1">
    <citation type="journal article" date="2019" name="Int. J. Syst. Evol. Microbiol.">
        <title>The Global Catalogue of Microorganisms (GCM) 10K type strain sequencing project: providing services to taxonomists for standard genome sequencing and annotation.</title>
        <authorList>
            <consortium name="The Broad Institute Genomics Platform"/>
            <consortium name="The Broad Institute Genome Sequencing Center for Infectious Disease"/>
            <person name="Wu L."/>
            <person name="Ma J."/>
        </authorList>
    </citation>
    <scope>NUCLEOTIDE SEQUENCE [LARGE SCALE GENOMIC DNA]</scope>
    <source>
        <strain evidence="4">JCM 13006</strain>
    </source>
</reference>
<evidence type="ECO:0000313" key="3">
    <source>
        <dbReference type="EMBL" id="GAA4882587.1"/>
    </source>
</evidence>
<sequence length="201" mass="20658">MFAASAPLPTLRRMDWLAAAALGGLGGFSIEALDFIHALKSHGALPWQVGPDPSGRIVRRPDLRPGEENLPAPGGTAYAVAVALGVFVSSAVAGVMAATYAYAAVPAVSFILGMNVRGILDKLTKVVPLQVAEHALRDMEAARPREDEPAPQPRTPAVEPAPEPAPRARTEPALVPAAGEAMAGEPTPAGPGEPVTEGTTP</sequence>
<keyword evidence="4" id="KW-1185">Reference proteome</keyword>